<reference evidence="3 4" key="1">
    <citation type="journal article" date="2013" name="BMC Genomics">
        <title>The genome and transcriptome of the pine saprophyte Ophiostoma piceae, and a comparison with the bark beetle-associated pine pathogen Grosmannia clavigera.</title>
        <authorList>
            <person name="Haridas S."/>
            <person name="Wang Y."/>
            <person name="Lim L."/>
            <person name="Massoumi Alamouti S."/>
            <person name="Jackman S."/>
            <person name="Docking R."/>
            <person name="Robertson G."/>
            <person name="Birol I."/>
            <person name="Bohlmann J."/>
            <person name="Breuil C."/>
        </authorList>
    </citation>
    <scope>NUCLEOTIDE SEQUENCE [LARGE SCALE GENOMIC DNA]</scope>
    <source>
        <strain evidence="3 4">UAMH 11346</strain>
    </source>
</reference>
<name>S3CBJ1_OPHP1</name>
<feature type="region of interest" description="Disordered" evidence="1">
    <location>
        <begin position="158"/>
        <end position="236"/>
    </location>
</feature>
<dbReference type="GO" id="GO:0005634">
    <property type="term" value="C:nucleus"/>
    <property type="evidence" value="ECO:0007669"/>
    <property type="project" value="TreeGrafter"/>
</dbReference>
<keyword evidence="4" id="KW-1185">Reference proteome</keyword>
<feature type="compositionally biased region" description="Polar residues" evidence="1">
    <location>
        <begin position="21"/>
        <end position="33"/>
    </location>
</feature>
<dbReference type="OMA" id="RAYKPDV"/>
<dbReference type="STRING" id="1262450.S3CBJ1"/>
<dbReference type="InterPro" id="IPR045107">
    <property type="entry name" value="SAC3/GANP/THP3"/>
</dbReference>
<feature type="compositionally biased region" description="Pro residues" evidence="1">
    <location>
        <begin position="1"/>
        <end position="18"/>
    </location>
</feature>
<dbReference type="PANTHER" id="PTHR12436">
    <property type="entry name" value="80 KDA MCM3-ASSOCIATED PROTEIN"/>
    <property type="match status" value="1"/>
</dbReference>
<gene>
    <name evidence="3" type="ORF">F503_01881</name>
</gene>
<dbReference type="Proteomes" id="UP000016923">
    <property type="component" value="Unassembled WGS sequence"/>
</dbReference>
<dbReference type="Pfam" id="PF03399">
    <property type="entry name" value="SAC3_GANP"/>
    <property type="match status" value="1"/>
</dbReference>
<evidence type="ECO:0000256" key="1">
    <source>
        <dbReference type="SAM" id="MobiDB-lite"/>
    </source>
</evidence>
<accession>S3CBJ1</accession>
<dbReference type="EMBL" id="KE148166">
    <property type="protein sequence ID" value="EPE03623.1"/>
    <property type="molecule type" value="Genomic_DNA"/>
</dbReference>
<dbReference type="OrthoDB" id="199574at2759"/>
<dbReference type="Gene3D" id="1.25.40.990">
    <property type="match status" value="1"/>
</dbReference>
<feature type="domain" description="SAC3/GANP/THP3 conserved" evidence="2">
    <location>
        <begin position="332"/>
        <end position="547"/>
    </location>
</feature>
<feature type="region of interest" description="Disordered" evidence="1">
    <location>
        <begin position="256"/>
        <end position="319"/>
    </location>
</feature>
<dbReference type="AlphaFoldDB" id="S3CBJ1"/>
<sequence>MASWNPAPPGAAQPPPGYPSYTATAYTPVQVRQSFGAPAYPHYTTNPPPPPPPPPSTSQHPSAAGPEDAKKKVDWPLSVRSYVQRSFLPANIDASVSRQDMEMKLKETISHANDNDFMYTIDWDTMLLPQEIIRNERAQALYTAAAMVQQATAASTPTAYYGAPSTSNNENSYKINIPVNSKKRKSNEFQDDDGNNGATAAPPWRKNAGPLSDRVQRPEKEKAERPAKLSKKEKKELKAANNMNSLNSLSHASNASISAPAESGGGPKSKFQKQLEERQRRFQAGGDSPEKGSAHHRSRMSATPEPGSGNGEPAGPVVGTNEQLEKSYLRLTSAPNPANVRPERVLRQTLELLKKKWRQTGDYGYICNQFKSLRQDLTVQRIRNDFTVLVYEIHARIALEKGDLGEYNQCQTQLIALYRQLGKGAKGSPIEFKAYRILYFIHTANQAALNNAMADLTTEEKKTEPIRHALHVRSALALGNYHRFFQLYLATPNMGAYLMDMFVGRERLVAMCNICKAYKPDVRLRYITEELGFESDVDAAQFIIDHQAQDLLEERDDHIAFLASKGLAKFDEARQEAFRRIKTRNSK</sequence>
<protein>
    <submittedName>
        <fullName evidence="3">Ganp domain-containing protein</fullName>
    </submittedName>
</protein>
<evidence type="ECO:0000313" key="3">
    <source>
        <dbReference type="EMBL" id="EPE03623.1"/>
    </source>
</evidence>
<feature type="compositionally biased region" description="Basic and acidic residues" evidence="1">
    <location>
        <begin position="214"/>
        <end position="227"/>
    </location>
</feature>
<feature type="compositionally biased region" description="Pro residues" evidence="1">
    <location>
        <begin position="46"/>
        <end position="56"/>
    </location>
</feature>
<evidence type="ECO:0000259" key="2">
    <source>
        <dbReference type="Pfam" id="PF03399"/>
    </source>
</evidence>
<feature type="region of interest" description="Disordered" evidence="1">
    <location>
        <begin position="1"/>
        <end position="71"/>
    </location>
</feature>
<feature type="compositionally biased region" description="Polar residues" evidence="1">
    <location>
        <begin position="164"/>
        <end position="174"/>
    </location>
</feature>
<dbReference type="VEuPathDB" id="FungiDB:F503_01881"/>
<proteinExistence type="predicted"/>
<dbReference type="PANTHER" id="PTHR12436:SF4">
    <property type="entry name" value="LEUKOCYTE RECEPTOR CLUSTER MEMBER 8"/>
    <property type="match status" value="1"/>
</dbReference>
<evidence type="ECO:0000313" key="4">
    <source>
        <dbReference type="Proteomes" id="UP000016923"/>
    </source>
</evidence>
<organism evidence="3 4">
    <name type="scientific">Ophiostoma piceae (strain UAMH 11346)</name>
    <name type="common">Sap stain fungus</name>
    <dbReference type="NCBI Taxonomy" id="1262450"/>
    <lineage>
        <taxon>Eukaryota</taxon>
        <taxon>Fungi</taxon>
        <taxon>Dikarya</taxon>
        <taxon>Ascomycota</taxon>
        <taxon>Pezizomycotina</taxon>
        <taxon>Sordariomycetes</taxon>
        <taxon>Sordariomycetidae</taxon>
        <taxon>Ophiostomatales</taxon>
        <taxon>Ophiostomataceae</taxon>
        <taxon>Ophiostoma</taxon>
    </lineage>
</organism>
<dbReference type="InterPro" id="IPR005062">
    <property type="entry name" value="SAC3/GANP/THP3_conserved"/>
</dbReference>
<dbReference type="HOGENOM" id="CLU_015513_0_0_1"/>
<dbReference type="eggNOG" id="KOG1861">
    <property type="taxonomic scope" value="Eukaryota"/>
</dbReference>